<keyword evidence="7 10" id="KW-1133">Transmembrane helix</keyword>
<comment type="caution">
    <text evidence="13">The sequence shown here is derived from an EMBL/GenBank/DDBJ whole genome shotgun (WGS) entry which is preliminary data.</text>
</comment>
<evidence type="ECO:0000313" key="13">
    <source>
        <dbReference type="EMBL" id="KAA3681632.1"/>
    </source>
</evidence>
<evidence type="ECO:0000256" key="2">
    <source>
        <dbReference type="ARBA" id="ARBA00004141"/>
    </source>
</evidence>
<sequence>CQFTHLILFLFSSLFLNSSTRPSSRFRLESGVSTMHFQHTYPKCSNLTPQDSLSLRQLHLSKAKLKASSRVSALLAGFAMVALVELEISSYLSEAPQELLVAFTTLTCLLIAVHVFAVMISTCLLPHLDSYVSIYGYFGAPLHRLKITYLMPVELSTKNSDEHDYFEFVIVGGGIAGVVCAETLCELIRPSRFGGGSGTSSCQDTRVALVSATSTVKTTINLQRITNMIESFDVAETPGGSWSLTWSGTLTLFQDTVERLSPSDHLIFLKLRGPDCPIRYGRLCLTTGGVPRLITHNNPLVIGLRDTESLVDFQSRLKNTRRLMLIGNGGIATEIAHEVKDCEIVWAIKDASVSAPFLDPSAAKFLLHAHELTQTDREQSGGNENPTQRSDRDGPMQLRRMRYVVCGDDKLEEEKTVCGTSQQRLIMVPAQDGQPTGTNSSVPDVLGSALGPDWACGKDLRGCLDRHFGRRLLKIVYQVRVKRVLSPSEFELLGTTTTHPFPNRTSDSLDSGPWPIYVELTNGEVYGCDLVVSAVGVEASFQPNRSCVSEANAGELFGTLFHVAPATAGGGVLVDDQMQTSVKDVYAAGDCAYANWTWAPHWFQMRLWSQARQMGFQAAKSMFGHSQGVAEIPLDFSFELFTHVTYFFGFKVVLLGLYNGQGLDLTSPDCYLLLRVTSGKEFVKCVMQSGRMQGALLIGETDLEETMENLILNQLDLTPFENSLLNPDLDLSDYFD</sequence>
<evidence type="ECO:0000256" key="1">
    <source>
        <dbReference type="ARBA" id="ARBA00001974"/>
    </source>
</evidence>
<name>A0A5J4P2A1_9TREM</name>
<feature type="transmembrane region" description="Helical" evidence="10">
    <location>
        <begin position="71"/>
        <end position="92"/>
    </location>
</feature>
<dbReference type="PANTHER" id="PTHR43429">
    <property type="entry name" value="PYRIDINE NUCLEOTIDE-DISULFIDE OXIDOREDUCTASE DOMAIN-CONTAINING"/>
    <property type="match status" value="1"/>
</dbReference>
<reference evidence="13 14" key="1">
    <citation type="journal article" date="2019" name="Gigascience">
        <title>Whole-genome sequence of the oriental lung fluke Paragonimus westermani.</title>
        <authorList>
            <person name="Oey H."/>
            <person name="Zakrzewski M."/>
            <person name="Narain K."/>
            <person name="Devi K.R."/>
            <person name="Agatsuma T."/>
            <person name="Nawaratna S."/>
            <person name="Gobert G.N."/>
            <person name="Jones M.K."/>
            <person name="Ragan M.A."/>
            <person name="McManus D.P."/>
            <person name="Krause L."/>
        </authorList>
    </citation>
    <scope>NUCLEOTIDE SEQUENCE [LARGE SCALE GENOMIC DNA]</scope>
    <source>
        <strain evidence="13 14">IND2009</strain>
    </source>
</reference>
<comment type="cofactor">
    <cofactor evidence="1">
        <name>FAD</name>
        <dbReference type="ChEBI" id="CHEBI:57692"/>
    </cofactor>
</comment>
<keyword evidence="11" id="KW-0732">Signal</keyword>
<dbReference type="Pfam" id="PF07856">
    <property type="entry name" value="Orai-1"/>
    <property type="match status" value="1"/>
</dbReference>
<evidence type="ECO:0000256" key="9">
    <source>
        <dbReference type="SAM" id="MobiDB-lite"/>
    </source>
</evidence>
<dbReference type="Gene3D" id="3.50.50.60">
    <property type="entry name" value="FAD/NAD(P)-binding domain"/>
    <property type="match status" value="3"/>
</dbReference>
<proteinExistence type="inferred from homology"/>
<keyword evidence="14" id="KW-1185">Reference proteome</keyword>
<evidence type="ECO:0000256" key="7">
    <source>
        <dbReference type="ARBA" id="ARBA00022989"/>
    </source>
</evidence>
<evidence type="ECO:0000256" key="8">
    <source>
        <dbReference type="ARBA" id="ARBA00023136"/>
    </source>
</evidence>
<dbReference type="EMBL" id="QNGE01000160">
    <property type="protein sequence ID" value="KAA3681632.1"/>
    <property type="molecule type" value="Genomic_DNA"/>
</dbReference>
<dbReference type="Pfam" id="PF07992">
    <property type="entry name" value="Pyr_redox_2"/>
    <property type="match status" value="2"/>
</dbReference>
<dbReference type="InterPro" id="IPR050260">
    <property type="entry name" value="FAD-bd_OxRdtase"/>
</dbReference>
<dbReference type="PRINTS" id="PR00368">
    <property type="entry name" value="FADPNR"/>
</dbReference>
<feature type="domain" description="FAD/NAD(P)-binding" evidence="12">
    <location>
        <begin position="167"/>
        <end position="371"/>
    </location>
</feature>
<dbReference type="GO" id="GO:0016020">
    <property type="term" value="C:membrane"/>
    <property type="evidence" value="ECO:0007669"/>
    <property type="project" value="UniProtKB-SubCell"/>
</dbReference>
<feature type="chain" id="PRO_5023884895" description="FAD/NAD(P)-binding domain-containing protein" evidence="11">
    <location>
        <begin position="21"/>
        <end position="736"/>
    </location>
</feature>
<evidence type="ECO:0000259" key="12">
    <source>
        <dbReference type="Pfam" id="PF07992"/>
    </source>
</evidence>
<keyword evidence="8 10" id="KW-0472">Membrane</keyword>
<dbReference type="Gene3D" id="1.20.140.140">
    <property type="entry name" value="Calcium release-activated calcium channel protein Orai"/>
    <property type="match status" value="1"/>
</dbReference>
<dbReference type="SUPFAM" id="SSF51905">
    <property type="entry name" value="FAD/NAD(P)-binding domain"/>
    <property type="match status" value="2"/>
</dbReference>
<evidence type="ECO:0000256" key="6">
    <source>
        <dbReference type="ARBA" id="ARBA00022827"/>
    </source>
</evidence>
<gene>
    <name evidence="13" type="ORF">DEA37_0008686</name>
</gene>
<evidence type="ECO:0000313" key="14">
    <source>
        <dbReference type="Proteomes" id="UP000324629"/>
    </source>
</evidence>
<organism evidence="13 14">
    <name type="scientific">Paragonimus westermani</name>
    <dbReference type="NCBI Taxonomy" id="34504"/>
    <lineage>
        <taxon>Eukaryota</taxon>
        <taxon>Metazoa</taxon>
        <taxon>Spiralia</taxon>
        <taxon>Lophotrochozoa</taxon>
        <taxon>Platyhelminthes</taxon>
        <taxon>Trematoda</taxon>
        <taxon>Digenea</taxon>
        <taxon>Plagiorchiida</taxon>
        <taxon>Troglotremata</taxon>
        <taxon>Troglotrematidae</taxon>
        <taxon>Paragonimus</taxon>
    </lineage>
</organism>
<dbReference type="Proteomes" id="UP000324629">
    <property type="component" value="Unassembled WGS sequence"/>
</dbReference>
<feature type="domain" description="FAD/NAD(P)-binding" evidence="12">
    <location>
        <begin position="518"/>
        <end position="615"/>
    </location>
</feature>
<feature type="non-terminal residue" evidence="13">
    <location>
        <position position="1"/>
    </location>
</feature>
<dbReference type="AlphaFoldDB" id="A0A5J4P2A1"/>
<evidence type="ECO:0000256" key="5">
    <source>
        <dbReference type="ARBA" id="ARBA00022692"/>
    </source>
</evidence>
<accession>A0A5J4P2A1</accession>
<evidence type="ECO:0000256" key="4">
    <source>
        <dbReference type="ARBA" id="ARBA00022630"/>
    </source>
</evidence>
<feature type="transmembrane region" description="Helical" evidence="10">
    <location>
        <begin position="99"/>
        <end position="120"/>
    </location>
</feature>
<comment type="similarity">
    <text evidence="3">Belongs to the Orai family.</text>
</comment>
<evidence type="ECO:0000256" key="11">
    <source>
        <dbReference type="SAM" id="SignalP"/>
    </source>
</evidence>
<evidence type="ECO:0000256" key="3">
    <source>
        <dbReference type="ARBA" id="ARBA00008062"/>
    </source>
</evidence>
<dbReference type="InterPro" id="IPR038350">
    <property type="entry name" value="Orai_sf"/>
</dbReference>
<evidence type="ECO:0000256" key="10">
    <source>
        <dbReference type="SAM" id="Phobius"/>
    </source>
</evidence>
<keyword evidence="5 10" id="KW-0812">Transmembrane</keyword>
<dbReference type="InterPro" id="IPR036188">
    <property type="entry name" value="FAD/NAD-bd_sf"/>
</dbReference>
<dbReference type="PANTHER" id="PTHR43429:SF2">
    <property type="entry name" value="PYRIDINE NUCLEOTIDE-DISULFIDE OXIDOREDUCTASE DOMAIN-CONTAINING PROTEIN 1"/>
    <property type="match status" value="1"/>
</dbReference>
<keyword evidence="6" id="KW-0274">FAD</keyword>
<dbReference type="InterPro" id="IPR012446">
    <property type="entry name" value="CRAC_channel"/>
</dbReference>
<feature type="signal peptide" evidence="11">
    <location>
        <begin position="1"/>
        <end position="20"/>
    </location>
</feature>
<feature type="region of interest" description="Disordered" evidence="9">
    <location>
        <begin position="373"/>
        <end position="396"/>
    </location>
</feature>
<comment type="subcellular location">
    <subcellularLocation>
        <location evidence="2">Membrane</location>
        <topology evidence="2">Multi-pass membrane protein</topology>
    </subcellularLocation>
</comment>
<dbReference type="GO" id="GO:0016491">
    <property type="term" value="F:oxidoreductase activity"/>
    <property type="evidence" value="ECO:0007669"/>
    <property type="project" value="InterPro"/>
</dbReference>
<protein>
    <recommendedName>
        <fullName evidence="12">FAD/NAD(P)-binding domain-containing protein</fullName>
    </recommendedName>
</protein>
<keyword evidence="4" id="KW-0285">Flavoprotein</keyword>
<dbReference type="InterPro" id="IPR023753">
    <property type="entry name" value="FAD/NAD-binding_dom"/>
</dbReference>